<dbReference type="Proteomes" id="UP001054902">
    <property type="component" value="Unassembled WGS sequence"/>
</dbReference>
<dbReference type="PANTHER" id="PTHR13542">
    <property type="entry name" value="LSM12 HOMOLOG"/>
    <property type="match status" value="1"/>
</dbReference>
<dbReference type="SMART" id="SM00995">
    <property type="entry name" value="AD"/>
    <property type="match status" value="1"/>
</dbReference>
<protein>
    <recommendedName>
        <fullName evidence="1">AD domain-containing protein</fullName>
    </recommendedName>
</protein>
<proteinExistence type="predicted"/>
<organism evidence="2 3">
    <name type="scientific">Chaetoceros tenuissimus</name>
    <dbReference type="NCBI Taxonomy" id="426638"/>
    <lineage>
        <taxon>Eukaryota</taxon>
        <taxon>Sar</taxon>
        <taxon>Stramenopiles</taxon>
        <taxon>Ochrophyta</taxon>
        <taxon>Bacillariophyta</taxon>
        <taxon>Coscinodiscophyceae</taxon>
        <taxon>Chaetocerotophycidae</taxon>
        <taxon>Chaetocerotales</taxon>
        <taxon>Chaetocerotaceae</taxon>
        <taxon>Chaetoceros</taxon>
    </lineage>
</organism>
<dbReference type="AlphaFoldDB" id="A0AAD3HBK3"/>
<dbReference type="InterPro" id="IPR047574">
    <property type="entry name" value="AD"/>
</dbReference>
<reference evidence="2 3" key="1">
    <citation type="journal article" date="2021" name="Sci. Rep.">
        <title>The genome of the diatom Chaetoceros tenuissimus carries an ancient integrated fragment of an extant virus.</title>
        <authorList>
            <person name="Hongo Y."/>
            <person name="Kimura K."/>
            <person name="Takaki Y."/>
            <person name="Yoshida Y."/>
            <person name="Baba S."/>
            <person name="Kobayashi G."/>
            <person name="Nagasaki K."/>
            <person name="Hano T."/>
            <person name="Tomaru Y."/>
        </authorList>
    </citation>
    <scope>NUCLEOTIDE SEQUENCE [LARGE SCALE GENOMIC DNA]</scope>
    <source>
        <strain evidence="2 3">NIES-3715</strain>
    </source>
</reference>
<evidence type="ECO:0000259" key="1">
    <source>
        <dbReference type="PROSITE" id="PS52001"/>
    </source>
</evidence>
<sequence>MSSKNPNGVSLSDSYPANSILELTLSPNGEVVKGLVYCTDEISNSIVIKKSLEYTTLASEYRIINASSVKTKKIISAEAPKSKVDEDGKPILGNDGSDVMEVFLPLPNVSKKNIEEREKRALYLAQEGMKHINQKATPEGQQVFDRLLKACNEVKWSGESIIVLGNIKVDPPYKSENCLLLKSGGVKHEGSLDRVKRIVGA</sequence>
<gene>
    <name evidence="2" type="ORF">CTEN210_14036</name>
</gene>
<evidence type="ECO:0000313" key="3">
    <source>
        <dbReference type="Proteomes" id="UP001054902"/>
    </source>
</evidence>
<dbReference type="Pfam" id="PF09793">
    <property type="entry name" value="AD"/>
    <property type="match status" value="1"/>
</dbReference>
<keyword evidence="3" id="KW-1185">Reference proteome</keyword>
<evidence type="ECO:0000313" key="2">
    <source>
        <dbReference type="EMBL" id="GFH57560.1"/>
    </source>
</evidence>
<accession>A0AAD3HBK3</accession>
<feature type="domain" description="AD" evidence="1">
    <location>
        <begin position="107"/>
        <end position="201"/>
    </location>
</feature>
<name>A0AAD3HBK3_9STRA</name>
<comment type="caution">
    <text evidence="2">The sequence shown here is derived from an EMBL/GenBank/DDBJ whole genome shotgun (WGS) entry which is preliminary data.</text>
</comment>
<dbReference type="InterPro" id="IPR039683">
    <property type="entry name" value="Lsm12-like"/>
</dbReference>
<dbReference type="InterPro" id="IPR019181">
    <property type="entry name" value="LSM12_ABD"/>
</dbReference>
<dbReference type="PROSITE" id="PS52001">
    <property type="entry name" value="AD"/>
    <property type="match status" value="1"/>
</dbReference>
<dbReference type="EMBL" id="BLLK01000058">
    <property type="protein sequence ID" value="GFH57560.1"/>
    <property type="molecule type" value="Genomic_DNA"/>
</dbReference>